<reference evidence="2 3" key="1">
    <citation type="journal article" date="2021" name="Nat. Commun.">
        <title>Genetic determinants of endophytism in the Arabidopsis root mycobiome.</title>
        <authorList>
            <person name="Mesny F."/>
            <person name="Miyauchi S."/>
            <person name="Thiergart T."/>
            <person name="Pickel B."/>
            <person name="Atanasova L."/>
            <person name="Karlsson M."/>
            <person name="Huettel B."/>
            <person name="Barry K.W."/>
            <person name="Haridas S."/>
            <person name="Chen C."/>
            <person name="Bauer D."/>
            <person name="Andreopoulos W."/>
            <person name="Pangilinan J."/>
            <person name="LaButti K."/>
            <person name="Riley R."/>
            <person name="Lipzen A."/>
            <person name="Clum A."/>
            <person name="Drula E."/>
            <person name="Henrissat B."/>
            <person name="Kohler A."/>
            <person name="Grigoriev I.V."/>
            <person name="Martin F.M."/>
            <person name="Hacquard S."/>
        </authorList>
    </citation>
    <scope>NUCLEOTIDE SEQUENCE [LARGE SCALE GENOMIC DNA]</scope>
    <source>
        <strain evidence="2 3">MPI-CAGE-CH-0241</strain>
    </source>
</reference>
<feature type="region of interest" description="Disordered" evidence="1">
    <location>
        <begin position="463"/>
        <end position="631"/>
    </location>
</feature>
<feature type="compositionally biased region" description="Low complexity" evidence="1">
    <location>
        <begin position="546"/>
        <end position="556"/>
    </location>
</feature>
<sequence>MAGEVPPGLARGCHDPPDDTGHNAYCNAQFEPRVQVFQPCQSAQQEVFTVARPHILTLKIPSGRNYDQHKASRPVPNEAGPLLDFIIESREAMDENSHAHSPNSDDDDHGLSSNFSELQIRDSLPDVASIAKETREERLSRAERTAAKALNHSSPVPSFHNLPCLVGNTSLPAVGASRPIVWEDLAFGVRWIIFKIIENDNHCFVKICMAMLRLTRPQVHEFLNMYTSEHQLWLVFEQRLKNTPWEHILERATSRNMSPTSLIGDERPVLLTDNVLNHSIDHGCVFLRAKGLDNYAADLERWKGSKLVDFLPLQIEREVIVDYFDNRSIQNAWDKGWIDLDAHYRRLMEMNQEPSPLRPEDEFMGAPSPPVLIREPSPPPEEPEIEFLGSFKNYTPVHRRRRTVSEALTPRTLHLNRPDRTSSPNSRSSNTWEGGPSTPEKIELQGALGRQFPGEFRCVGGDFTSTHVEENRTPTGFRRVIGPPPMNPPPEPEPPGPESLRPDTSKDENENPPKKGGQRKKAPAKPVQRKLAPASRQKRCPQLDDQAPAAEEQQAPTRSKKAASQKKDPAKKSTTTKKEVPKKKDAVSKKGTSASRDEVVQKPPGSGRAALTVRLPSLPPGPTTKAASSRTLPIIEDDDEPDELPPVPAISDPMSAGYNSIKAAARVHDYTVSGKRPWATKTIESEPPAAISSVAEKPVPPDELRNLLNANFGGHLKQPPANRAEMGQRGGKAHADSVHDNDEEEDIYGGPDDELNNAAYAEAEQDSDYQPKKGGRKKKLVVKKSGTSTRTPKKKKKNVSFEEQIEEPAVSCTERSTPKKTETQKKPRAQTRIKLPKLPRASPPTPSTPFSKSEPLFGIDRKTPLAGPLGRADRVFYAWSASQAKFAAVATRARFAERADRIVPCDTGSGEVSRQFEALRQLKEQFQTVESDSKAGAAQDADVAEFAGCADDAMYAAQADEAVFALSKGRRYDDGGRVGMSMADEDTPMPDAPSLV</sequence>
<gene>
    <name evidence="2" type="ORF">B0T10DRAFT_558735</name>
</gene>
<feature type="compositionally biased region" description="Basic residues" evidence="1">
    <location>
        <begin position="826"/>
        <end position="837"/>
    </location>
</feature>
<accession>A0A9P8WEE6</accession>
<feature type="compositionally biased region" description="Low complexity" evidence="1">
    <location>
        <begin position="421"/>
        <end position="431"/>
    </location>
</feature>
<feature type="region of interest" description="Disordered" evidence="1">
    <location>
        <begin position="973"/>
        <end position="996"/>
    </location>
</feature>
<evidence type="ECO:0000313" key="3">
    <source>
        <dbReference type="Proteomes" id="UP000777438"/>
    </source>
</evidence>
<dbReference type="EMBL" id="JAGPYM010000005">
    <property type="protein sequence ID" value="KAH6894614.1"/>
    <property type="molecule type" value="Genomic_DNA"/>
</dbReference>
<comment type="caution">
    <text evidence="2">The sequence shown here is derived from an EMBL/GenBank/DDBJ whole genome shotgun (WGS) entry which is preliminary data.</text>
</comment>
<feature type="compositionally biased region" description="Basic and acidic residues" evidence="1">
    <location>
        <begin position="816"/>
        <end position="825"/>
    </location>
</feature>
<feature type="compositionally biased region" description="Pro residues" evidence="1">
    <location>
        <begin position="482"/>
        <end position="497"/>
    </location>
</feature>
<feature type="compositionally biased region" description="Acidic residues" evidence="1">
    <location>
        <begin position="741"/>
        <end position="755"/>
    </location>
</feature>
<dbReference type="AlphaFoldDB" id="A0A9P8WEE6"/>
<feature type="region of interest" description="Disordered" evidence="1">
    <location>
        <begin position="93"/>
        <end position="113"/>
    </location>
</feature>
<organism evidence="2 3">
    <name type="scientific">Thelonectria olida</name>
    <dbReference type="NCBI Taxonomy" id="1576542"/>
    <lineage>
        <taxon>Eukaryota</taxon>
        <taxon>Fungi</taxon>
        <taxon>Dikarya</taxon>
        <taxon>Ascomycota</taxon>
        <taxon>Pezizomycotina</taxon>
        <taxon>Sordariomycetes</taxon>
        <taxon>Hypocreomycetidae</taxon>
        <taxon>Hypocreales</taxon>
        <taxon>Nectriaceae</taxon>
        <taxon>Thelonectria</taxon>
    </lineage>
</organism>
<feature type="compositionally biased region" description="Basic residues" evidence="1">
    <location>
        <begin position="773"/>
        <end position="782"/>
    </location>
</feature>
<dbReference type="Proteomes" id="UP000777438">
    <property type="component" value="Unassembled WGS sequence"/>
</dbReference>
<proteinExistence type="predicted"/>
<name>A0A9P8WEE6_9HYPO</name>
<feature type="compositionally biased region" description="Basic and acidic residues" evidence="1">
    <location>
        <begin position="565"/>
        <end position="588"/>
    </location>
</feature>
<feature type="region of interest" description="Disordered" evidence="1">
    <location>
        <begin position="681"/>
        <end position="859"/>
    </location>
</feature>
<evidence type="ECO:0000256" key="1">
    <source>
        <dbReference type="SAM" id="MobiDB-lite"/>
    </source>
</evidence>
<protein>
    <submittedName>
        <fullName evidence="2">Uncharacterized protein</fullName>
    </submittedName>
</protein>
<keyword evidence="3" id="KW-1185">Reference proteome</keyword>
<feature type="region of interest" description="Disordered" evidence="1">
    <location>
        <begin position="401"/>
        <end position="441"/>
    </location>
</feature>
<dbReference type="OrthoDB" id="10252009at2759"/>
<feature type="compositionally biased region" description="Basic and acidic residues" evidence="1">
    <location>
        <begin position="500"/>
        <end position="513"/>
    </location>
</feature>
<evidence type="ECO:0000313" key="2">
    <source>
        <dbReference type="EMBL" id="KAH6894614.1"/>
    </source>
</evidence>